<accession>A0ACB8V5B7</accession>
<reference evidence="1" key="1">
    <citation type="journal article" date="2022" name="bioRxiv">
        <title>Population genetic analysis of Ophidiomyces ophidiicola, the causative agent of snake fungal disease, indicates recent introductions to the USA.</title>
        <authorList>
            <person name="Ladner J.T."/>
            <person name="Palmer J.M."/>
            <person name="Ettinger C.L."/>
            <person name="Stajich J.E."/>
            <person name="Farrell T.M."/>
            <person name="Glorioso B.M."/>
            <person name="Lawson B."/>
            <person name="Price S.J."/>
            <person name="Stengle A.G."/>
            <person name="Grear D.A."/>
            <person name="Lorch J.M."/>
        </authorList>
    </citation>
    <scope>NUCLEOTIDE SEQUENCE</scope>
    <source>
        <strain evidence="1">NWHC 24266-5</strain>
    </source>
</reference>
<proteinExistence type="predicted"/>
<name>A0ACB8V5B7_9EURO</name>
<comment type="caution">
    <text evidence="1">The sequence shown here is derived from an EMBL/GenBank/DDBJ whole genome shotgun (WGS) entry which is preliminary data.</text>
</comment>
<sequence>METTSSKHRRNASLRSTRPRSSTKGPLDMPNDMDSEAPTRTSQDQTPTAAGQPTSSARSSVLSTFSLPVHRNLSFLLRPDIYHPLVQLDIPPALRSDFPKLPESPSLQPLLLTLDELLNGGHFLLAAHISALILTSSAVSPNDHVNIFSLFYTRLACLELSGKTLLAAQEVKAMEDLSSAFYYVDGDTENRSHHLVPWPLRVLAVRLQSIGFGDARRGITGLYELGLEARGQISRPEIGHEEKEMWRSRLSDLGIRVVNALIEMGDLDAARRSLNNMQASQNNGTGIARMALLYLRIGDLDAAKILLEASPRVAGGILYPLLSMAEGRFTDAVTEWRDLYNGPGGKDNEVLLMQNLAVCLLYVGKLSESREILETLVERSNSFQSLTLNLATIYELCLENPHHLKVNLTQRVADQEPSRLISRERPSSTFKITN</sequence>
<evidence type="ECO:0000313" key="1">
    <source>
        <dbReference type="EMBL" id="KAI2393183.1"/>
    </source>
</evidence>
<organism evidence="1">
    <name type="scientific">Ophidiomyces ophidiicola</name>
    <dbReference type="NCBI Taxonomy" id="1387563"/>
    <lineage>
        <taxon>Eukaryota</taxon>
        <taxon>Fungi</taxon>
        <taxon>Dikarya</taxon>
        <taxon>Ascomycota</taxon>
        <taxon>Pezizomycotina</taxon>
        <taxon>Eurotiomycetes</taxon>
        <taxon>Eurotiomycetidae</taxon>
        <taxon>Onygenales</taxon>
        <taxon>Onygenaceae</taxon>
        <taxon>Ophidiomyces</taxon>
    </lineage>
</organism>
<gene>
    <name evidence="1" type="ORF">LOY88_000241</name>
</gene>
<protein>
    <submittedName>
        <fullName evidence="1">Uncharacterized protein</fullName>
    </submittedName>
</protein>
<dbReference type="EMBL" id="JALBCA010000003">
    <property type="protein sequence ID" value="KAI2393183.1"/>
    <property type="molecule type" value="Genomic_DNA"/>
</dbReference>